<evidence type="ECO:0000313" key="2">
    <source>
        <dbReference type="EMBL" id="KAG4411365.1"/>
    </source>
</evidence>
<dbReference type="InterPro" id="IPR010730">
    <property type="entry name" value="HET"/>
</dbReference>
<dbReference type="Pfam" id="PF06985">
    <property type="entry name" value="HET"/>
    <property type="match status" value="1"/>
</dbReference>
<protein>
    <recommendedName>
        <fullName evidence="1">Heterokaryon incompatibility domain-containing protein</fullName>
    </recommendedName>
</protein>
<proteinExistence type="predicted"/>
<sequence>MEESKSTAIEDSIRYDPLPTSVDCIRLLHLDFRWKLSDRISGRLTTVTFAERPKYDALSYEWGTDSPSETIAIDGQMVTIRKNLHKALTTILNSRNAGTTGRVFWIDALCINQQDFDERSRQVRLMPFIYTRAQKVLLWLGNLAALDGDPALTGMRSENSKGGLASAVLPLCLDSYWKRMWIIQEIILAREVEIFFESIEVLYKCLERHHAIDNRHLMNGTSIKWVQFSELAQQFPDLRAAQLIEQKKERFGDSHLLLNLLRNHQAALCQDPRDKIYGLIGIAIDVDADFPMSYGTPLTEVYAALLDYQNKKYAKSQKYGSHRGMLEFCQLVREALQIDGEKGQETVSPILMLPLGLSGSGPPLLRVTLGLAGYIQSIGPSLDDMISVQSATIQWRTTIREELKADAIGRREALEQNESFLEVLENFDHAHQNIVFSFEDRPRWSGNRHWNRRVTVPKSNMQSSESPDDSGTPICPRSFLLKPNGWHGVKSKDRVSNGLNPGFIGLAPPDSRPGDLVYYISGSQRVLIIRDLGVIVGEPSSNGGEPVRDYAFIGCAGLAQNHYWALSAKKKRKERQQKEASAMDAFSIHPEDWLSLWDFEMPLELAQRLSAPCYA</sequence>
<reference evidence="2" key="1">
    <citation type="submission" date="2021-02" db="EMBL/GenBank/DDBJ databases">
        <title>Genome sequence Cadophora malorum strain M34.</title>
        <authorList>
            <person name="Stefanovic E."/>
            <person name="Vu D."/>
            <person name="Scully C."/>
            <person name="Dijksterhuis J."/>
            <person name="Roader J."/>
            <person name="Houbraken J."/>
        </authorList>
    </citation>
    <scope>NUCLEOTIDE SEQUENCE</scope>
    <source>
        <strain evidence="2">M34</strain>
    </source>
</reference>
<dbReference type="PANTHER" id="PTHR24148:SF64">
    <property type="entry name" value="HETEROKARYON INCOMPATIBILITY DOMAIN-CONTAINING PROTEIN"/>
    <property type="match status" value="1"/>
</dbReference>
<dbReference type="InterPro" id="IPR052895">
    <property type="entry name" value="HetReg/Transcr_Mod"/>
</dbReference>
<dbReference type="AlphaFoldDB" id="A0A8H7T2Q6"/>
<gene>
    <name evidence="2" type="ORF">IFR04_015501</name>
</gene>
<accession>A0A8H7T2Q6</accession>
<organism evidence="2 3">
    <name type="scientific">Cadophora malorum</name>
    <dbReference type="NCBI Taxonomy" id="108018"/>
    <lineage>
        <taxon>Eukaryota</taxon>
        <taxon>Fungi</taxon>
        <taxon>Dikarya</taxon>
        <taxon>Ascomycota</taxon>
        <taxon>Pezizomycotina</taxon>
        <taxon>Leotiomycetes</taxon>
        <taxon>Helotiales</taxon>
        <taxon>Ploettnerulaceae</taxon>
        <taxon>Cadophora</taxon>
    </lineage>
</organism>
<dbReference type="Proteomes" id="UP000664132">
    <property type="component" value="Unassembled WGS sequence"/>
</dbReference>
<name>A0A8H7T2Q6_9HELO</name>
<evidence type="ECO:0000259" key="1">
    <source>
        <dbReference type="Pfam" id="PF06985"/>
    </source>
</evidence>
<feature type="domain" description="Heterokaryon incompatibility" evidence="1">
    <location>
        <begin position="55"/>
        <end position="185"/>
    </location>
</feature>
<dbReference type="EMBL" id="JAFJYH010000486">
    <property type="protein sequence ID" value="KAG4411365.1"/>
    <property type="molecule type" value="Genomic_DNA"/>
</dbReference>
<keyword evidence="3" id="KW-1185">Reference proteome</keyword>
<evidence type="ECO:0000313" key="3">
    <source>
        <dbReference type="Proteomes" id="UP000664132"/>
    </source>
</evidence>
<dbReference type="OrthoDB" id="194358at2759"/>
<comment type="caution">
    <text evidence="2">The sequence shown here is derived from an EMBL/GenBank/DDBJ whole genome shotgun (WGS) entry which is preliminary data.</text>
</comment>
<dbReference type="PANTHER" id="PTHR24148">
    <property type="entry name" value="ANKYRIN REPEAT DOMAIN-CONTAINING PROTEIN 39 HOMOLOG-RELATED"/>
    <property type="match status" value="1"/>
</dbReference>